<feature type="transmembrane region" description="Helical" evidence="2">
    <location>
        <begin position="415"/>
        <end position="435"/>
    </location>
</feature>
<reference evidence="3" key="1">
    <citation type="journal article" date="2020" name="Stud. Mycol.">
        <title>101 Dothideomycetes genomes: a test case for predicting lifestyles and emergence of pathogens.</title>
        <authorList>
            <person name="Haridas S."/>
            <person name="Albert R."/>
            <person name="Binder M."/>
            <person name="Bloem J."/>
            <person name="Labutti K."/>
            <person name="Salamov A."/>
            <person name="Andreopoulos B."/>
            <person name="Baker S."/>
            <person name="Barry K."/>
            <person name="Bills G."/>
            <person name="Bluhm B."/>
            <person name="Cannon C."/>
            <person name="Castanera R."/>
            <person name="Culley D."/>
            <person name="Daum C."/>
            <person name="Ezra D."/>
            <person name="Gonzalez J."/>
            <person name="Henrissat B."/>
            <person name="Kuo A."/>
            <person name="Liang C."/>
            <person name="Lipzen A."/>
            <person name="Lutzoni F."/>
            <person name="Magnuson J."/>
            <person name="Mondo S."/>
            <person name="Nolan M."/>
            <person name="Ohm R."/>
            <person name="Pangilinan J."/>
            <person name="Park H.-J."/>
            <person name="Ramirez L."/>
            <person name="Alfaro M."/>
            <person name="Sun H."/>
            <person name="Tritt A."/>
            <person name="Yoshinaga Y."/>
            <person name="Zwiers L.-H."/>
            <person name="Turgeon B."/>
            <person name="Goodwin S."/>
            <person name="Spatafora J."/>
            <person name="Crous P."/>
            <person name="Grigoriev I."/>
        </authorList>
    </citation>
    <scope>NUCLEOTIDE SEQUENCE</scope>
    <source>
        <strain evidence="3">Tuck. ex Michener</strain>
    </source>
</reference>
<gene>
    <name evidence="3" type="ORF">EV356DRAFT_543255</name>
</gene>
<organism evidence="3 4">
    <name type="scientific">Viridothelium virens</name>
    <name type="common">Speckled blister lichen</name>
    <name type="synonym">Trypethelium virens</name>
    <dbReference type="NCBI Taxonomy" id="1048519"/>
    <lineage>
        <taxon>Eukaryota</taxon>
        <taxon>Fungi</taxon>
        <taxon>Dikarya</taxon>
        <taxon>Ascomycota</taxon>
        <taxon>Pezizomycotina</taxon>
        <taxon>Dothideomycetes</taxon>
        <taxon>Dothideomycetes incertae sedis</taxon>
        <taxon>Trypetheliales</taxon>
        <taxon>Trypetheliaceae</taxon>
        <taxon>Viridothelium</taxon>
    </lineage>
</organism>
<feature type="region of interest" description="Disordered" evidence="1">
    <location>
        <begin position="487"/>
        <end position="520"/>
    </location>
</feature>
<evidence type="ECO:0000256" key="2">
    <source>
        <dbReference type="SAM" id="Phobius"/>
    </source>
</evidence>
<feature type="compositionally biased region" description="Polar residues" evidence="1">
    <location>
        <begin position="508"/>
        <end position="520"/>
    </location>
</feature>
<evidence type="ECO:0000256" key="1">
    <source>
        <dbReference type="SAM" id="MobiDB-lite"/>
    </source>
</evidence>
<keyword evidence="4" id="KW-1185">Reference proteome</keyword>
<evidence type="ECO:0000313" key="3">
    <source>
        <dbReference type="EMBL" id="KAF2239430.1"/>
    </source>
</evidence>
<name>A0A6A6HPN6_VIRVR</name>
<feature type="transmembrane region" description="Helical" evidence="2">
    <location>
        <begin position="380"/>
        <end position="403"/>
    </location>
</feature>
<dbReference type="Proteomes" id="UP000800092">
    <property type="component" value="Unassembled WGS sequence"/>
</dbReference>
<proteinExistence type="predicted"/>
<evidence type="ECO:0000313" key="4">
    <source>
        <dbReference type="Proteomes" id="UP000800092"/>
    </source>
</evidence>
<sequence>MSANDNTIMEFDESSWQYSTQSNTSLTKHYHAKFSAKFEFPSLKELTFDFAPIINGSPLQLTDTKYRVFKDLYKESKNLGVPARFYLHKKKPAGEVHMRLFILVHPVAAQILVPIIGACQALDALFQTYYINANDDVFISLDELEPLEYITSKKAIHAWRRILIHHIDREKTERREQLYSDMSRIGFGPEGDTASVYTLAAYFLDLLEQEDISPSISDFLPYWCVERLRDRMDILSKIETKLKTPYNPALEESMPMLLPDENGSQGLRQRRVYPQEGIPLPPMGDRRHNQFRPDNNNVLTRYESPLQMAQNENHQEVLKIDDRPARTSWAVNEVMEKVSRAASEKTCVLLMTLLCSITAAAIASLAAFRQTPSGTIYDSGFFFAAAQCILSLGSSYLTIVPILRSRAIRRGYTFWWRLTLGIGAMAAIISCPVYTASSEWSGLLGLVSGLAQIAATLQLVECFQASEAGLGCRSQACRAVGRCRPTTGEGELGSGDRPGQSPKALVKVTSTKASWRVTPS</sequence>
<feature type="transmembrane region" description="Helical" evidence="2">
    <location>
        <begin position="347"/>
        <end position="368"/>
    </location>
</feature>
<keyword evidence="2" id="KW-0472">Membrane</keyword>
<dbReference type="AlphaFoldDB" id="A0A6A6HPN6"/>
<keyword evidence="2" id="KW-0812">Transmembrane</keyword>
<keyword evidence="2" id="KW-1133">Transmembrane helix</keyword>
<accession>A0A6A6HPN6</accession>
<dbReference type="EMBL" id="ML991772">
    <property type="protein sequence ID" value="KAF2239430.1"/>
    <property type="molecule type" value="Genomic_DNA"/>
</dbReference>
<protein>
    <submittedName>
        <fullName evidence="3">Uncharacterized protein</fullName>
    </submittedName>
</protein>